<keyword evidence="1" id="KW-0472">Membrane</keyword>
<evidence type="ECO:0000313" key="2">
    <source>
        <dbReference type="EMBL" id="ARW48800.1"/>
    </source>
</evidence>
<feature type="transmembrane region" description="Helical" evidence="1">
    <location>
        <begin position="65"/>
        <end position="87"/>
    </location>
</feature>
<dbReference type="AlphaFoldDB" id="A0A1Y0Y0T0"/>
<accession>A0A1Y0Y0T0</accession>
<protein>
    <submittedName>
        <fullName evidence="2">Uncharacterized protein</fullName>
    </submittedName>
</protein>
<dbReference type="Proteomes" id="UP000196205">
    <property type="component" value="Chromosome"/>
</dbReference>
<keyword evidence="1" id="KW-1133">Transmembrane helix</keyword>
<feature type="transmembrane region" description="Helical" evidence="1">
    <location>
        <begin position="6"/>
        <end position="23"/>
    </location>
</feature>
<evidence type="ECO:0000313" key="3">
    <source>
        <dbReference type="Proteomes" id="UP000196205"/>
    </source>
</evidence>
<organism evidence="2 3">
    <name type="scientific">Acetobacter pasteurianus subsp. pasteurianus</name>
    <dbReference type="NCBI Taxonomy" id="481145"/>
    <lineage>
        <taxon>Bacteria</taxon>
        <taxon>Pseudomonadati</taxon>
        <taxon>Pseudomonadota</taxon>
        <taxon>Alphaproteobacteria</taxon>
        <taxon>Acetobacterales</taxon>
        <taxon>Acetobacteraceae</taxon>
        <taxon>Acetobacter</taxon>
    </lineage>
</organism>
<proteinExistence type="predicted"/>
<name>A0A1Y0Y0T0_ACEPA</name>
<sequence length="90" mass="10374">MWPEYMMWIATGATVFGCCLLYATSRNQYVFSVPLHPKSLYRALGWGAQALSFCCLWQIKSATTALFMQILLMMLVWLVFPFAVVLLKQR</sequence>
<dbReference type="EMBL" id="CP021509">
    <property type="protein sequence ID" value="ARW48800.1"/>
    <property type="molecule type" value="Genomic_DNA"/>
</dbReference>
<keyword evidence="1" id="KW-0812">Transmembrane</keyword>
<evidence type="ECO:0000256" key="1">
    <source>
        <dbReference type="SAM" id="Phobius"/>
    </source>
</evidence>
<gene>
    <name evidence="2" type="ORF">S1001342_02503</name>
</gene>
<reference evidence="2 3" key="1">
    <citation type="submission" date="2017-05" db="EMBL/GenBank/DDBJ databases">
        <title>Genome sequence of Acetobacter pasteurianus subsp. pasteurianus strain SRCM101342.</title>
        <authorList>
            <person name="Cho S.H."/>
        </authorList>
    </citation>
    <scope>NUCLEOTIDE SEQUENCE [LARGE SCALE GENOMIC DNA]</scope>
    <source>
        <strain evidence="2 3">SRCM101342</strain>
    </source>
</reference>